<reference evidence="2 3" key="1">
    <citation type="journal article" date="2016" name="Nat. Commun.">
        <title>Thousands of microbial genomes shed light on interconnected biogeochemical processes in an aquifer system.</title>
        <authorList>
            <person name="Anantharaman K."/>
            <person name="Brown C.T."/>
            <person name="Hug L.A."/>
            <person name="Sharon I."/>
            <person name="Castelle C.J."/>
            <person name="Probst A.J."/>
            <person name="Thomas B.C."/>
            <person name="Singh A."/>
            <person name="Wilkins M.J."/>
            <person name="Karaoz U."/>
            <person name="Brodie E.L."/>
            <person name="Williams K.H."/>
            <person name="Hubbard S.S."/>
            <person name="Banfield J.F."/>
        </authorList>
    </citation>
    <scope>NUCLEOTIDE SEQUENCE [LARGE SCALE GENOMIC DNA]</scope>
</reference>
<gene>
    <name evidence="2" type="ORF">A2358_03070</name>
</gene>
<organism evidence="2 3">
    <name type="scientific">Candidatus Staskawiczbacteria bacterium RIFOXYB1_FULL_37_44</name>
    <dbReference type="NCBI Taxonomy" id="1802223"/>
    <lineage>
        <taxon>Bacteria</taxon>
        <taxon>Candidatus Staskawicziibacteriota</taxon>
    </lineage>
</organism>
<dbReference type="EMBL" id="MHPJ01000019">
    <property type="protein sequence ID" value="OGZ78501.1"/>
    <property type="molecule type" value="Genomic_DNA"/>
</dbReference>
<feature type="transmembrane region" description="Helical" evidence="1">
    <location>
        <begin position="87"/>
        <end position="109"/>
    </location>
</feature>
<dbReference type="AlphaFoldDB" id="A0A1G2IVR6"/>
<sequence length="314" mass="35161">MAEPQLIEYIKKAKEAGQTDEQTRALLYKNGWTESETMNAFSAVNQERVQDGPTQIQPMSQVKQPDQGEKTIEAQYEEKPARNSSSFVLKFLIILIVLAILGGGIYFALAQTKFLSTFFPIKTAPVVANNPVAATQKTPVTVFLATQKIATILQDYDITKLTVYSFNENGGSVAFCVPKKLDNKFDCFLNNQKLNNPYNFKPYWIGDSPDGKRIISLYLDPATKQSFIFENNQEGIRYDGTITFPKFSANSQSFYYVVIGKDNKSFVVLDNKPGSSHDKIYGVPAISNDGKYIVYGARDGQDLFWVADLINAEK</sequence>
<evidence type="ECO:0000313" key="3">
    <source>
        <dbReference type="Proteomes" id="UP000178650"/>
    </source>
</evidence>
<keyword evidence="1" id="KW-0812">Transmembrane</keyword>
<evidence type="ECO:0000313" key="2">
    <source>
        <dbReference type="EMBL" id="OGZ78501.1"/>
    </source>
</evidence>
<protein>
    <submittedName>
        <fullName evidence="2">Uncharacterized protein</fullName>
    </submittedName>
</protein>
<keyword evidence="1" id="KW-0472">Membrane</keyword>
<keyword evidence="1" id="KW-1133">Transmembrane helix</keyword>
<accession>A0A1G2IVR6</accession>
<dbReference type="SUPFAM" id="SSF82171">
    <property type="entry name" value="DPP6 N-terminal domain-like"/>
    <property type="match status" value="1"/>
</dbReference>
<dbReference type="STRING" id="1802223.A2358_03070"/>
<evidence type="ECO:0000256" key="1">
    <source>
        <dbReference type="SAM" id="Phobius"/>
    </source>
</evidence>
<name>A0A1G2IVR6_9BACT</name>
<proteinExistence type="predicted"/>
<dbReference type="Proteomes" id="UP000178650">
    <property type="component" value="Unassembled WGS sequence"/>
</dbReference>
<comment type="caution">
    <text evidence="2">The sequence shown here is derived from an EMBL/GenBank/DDBJ whole genome shotgun (WGS) entry which is preliminary data.</text>
</comment>